<dbReference type="InterPro" id="IPR014717">
    <property type="entry name" value="Transl_elong_EF1B/ribsomal_bS6"/>
</dbReference>
<keyword evidence="3" id="KW-0699">rRNA-binding</keyword>
<protein>
    <recommendedName>
        <fullName evidence="2 3">Small ribosomal subunit protein bS6</fullName>
    </recommendedName>
</protein>
<evidence type="ECO:0000256" key="3">
    <source>
        <dbReference type="HAMAP-Rule" id="MF_00360"/>
    </source>
</evidence>
<dbReference type="EMBL" id="MEYI01000005">
    <property type="protein sequence ID" value="OGD24346.1"/>
    <property type="molecule type" value="Genomic_DNA"/>
</dbReference>
<proteinExistence type="inferred from homology"/>
<dbReference type="Gene3D" id="3.30.70.60">
    <property type="match status" value="1"/>
</dbReference>
<dbReference type="GO" id="GO:0003735">
    <property type="term" value="F:structural constituent of ribosome"/>
    <property type="evidence" value="ECO:0007669"/>
    <property type="project" value="InterPro"/>
</dbReference>
<dbReference type="NCBIfam" id="TIGR00166">
    <property type="entry name" value="S6"/>
    <property type="match status" value="1"/>
</dbReference>
<dbReference type="GO" id="GO:0005840">
    <property type="term" value="C:ribosome"/>
    <property type="evidence" value="ECO:0007669"/>
    <property type="project" value="UniProtKB-KW"/>
</dbReference>
<dbReference type="GO" id="GO:1990904">
    <property type="term" value="C:ribonucleoprotein complex"/>
    <property type="evidence" value="ECO:0007669"/>
    <property type="project" value="UniProtKB-KW"/>
</dbReference>
<dbReference type="GO" id="GO:0070181">
    <property type="term" value="F:small ribosomal subunit rRNA binding"/>
    <property type="evidence" value="ECO:0007669"/>
    <property type="project" value="TreeGrafter"/>
</dbReference>
<evidence type="ECO:0000313" key="4">
    <source>
        <dbReference type="EMBL" id="OGD24346.1"/>
    </source>
</evidence>
<dbReference type="GO" id="GO:0005737">
    <property type="term" value="C:cytoplasm"/>
    <property type="evidence" value="ECO:0007669"/>
    <property type="project" value="UniProtKB-ARBA"/>
</dbReference>
<dbReference type="Pfam" id="PF01250">
    <property type="entry name" value="Ribosomal_S6"/>
    <property type="match status" value="1"/>
</dbReference>
<dbReference type="AlphaFoldDB" id="A0A1F5B155"/>
<evidence type="ECO:0000313" key="5">
    <source>
        <dbReference type="Proteomes" id="UP000176639"/>
    </source>
</evidence>
<gene>
    <name evidence="3" type="primary">rpsF</name>
    <name evidence="4" type="ORF">A2Z10_01735</name>
</gene>
<keyword evidence="3" id="KW-0694">RNA-binding</keyword>
<dbReference type="GO" id="GO:0006412">
    <property type="term" value="P:translation"/>
    <property type="evidence" value="ECO:0007669"/>
    <property type="project" value="UniProtKB-UniRule"/>
</dbReference>
<keyword evidence="3" id="KW-0687">Ribonucleoprotein</keyword>
<sequence>MKEDTNKKLYEIAYFISPDLGDEEAIAYTATIRNAITKANGDVQKEEMVQKRRLAHSINHKKQGYFGYMHFVMGSDAVQPMSKALALDKTILRHLIIAVDAKQITQMRKPAQNIMAQEKTIKDAADKEAVEKAIFKEGAVSAQEEKKVEIEELDKKLEEILNK</sequence>
<dbReference type="SUPFAM" id="SSF54995">
    <property type="entry name" value="Ribosomal protein S6"/>
    <property type="match status" value="1"/>
</dbReference>
<dbReference type="CDD" id="cd00473">
    <property type="entry name" value="bS6"/>
    <property type="match status" value="1"/>
</dbReference>
<evidence type="ECO:0000256" key="2">
    <source>
        <dbReference type="ARBA" id="ARBA00035294"/>
    </source>
</evidence>
<comment type="function">
    <text evidence="3">Binds together with bS18 to 16S ribosomal RNA.</text>
</comment>
<comment type="caution">
    <text evidence="4">The sequence shown here is derived from an EMBL/GenBank/DDBJ whole genome shotgun (WGS) entry which is preliminary data.</text>
</comment>
<comment type="similarity">
    <text evidence="1 3">Belongs to the bacterial ribosomal protein bS6 family.</text>
</comment>
<name>A0A1F5B155_9BACT</name>
<dbReference type="PANTHER" id="PTHR21011:SF1">
    <property type="entry name" value="SMALL RIBOSOMAL SUBUNIT PROTEIN BS6M"/>
    <property type="match status" value="1"/>
</dbReference>
<accession>A0A1F5B155</accession>
<reference evidence="4 5" key="1">
    <citation type="journal article" date="2016" name="Nat. Commun.">
        <title>Thousands of microbial genomes shed light on interconnected biogeochemical processes in an aquifer system.</title>
        <authorList>
            <person name="Anantharaman K."/>
            <person name="Brown C.T."/>
            <person name="Hug L.A."/>
            <person name="Sharon I."/>
            <person name="Castelle C.J."/>
            <person name="Probst A.J."/>
            <person name="Thomas B.C."/>
            <person name="Singh A."/>
            <person name="Wilkins M.J."/>
            <person name="Karaoz U."/>
            <person name="Brodie E.L."/>
            <person name="Williams K.H."/>
            <person name="Hubbard S.S."/>
            <person name="Banfield J.F."/>
        </authorList>
    </citation>
    <scope>NUCLEOTIDE SEQUENCE [LARGE SCALE GENOMIC DNA]</scope>
</reference>
<dbReference type="InterPro" id="IPR035980">
    <property type="entry name" value="Ribosomal_bS6_sf"/>
</dbReference>
<dbReference type="Proteomes" id="UP000176639">
    <property type="component" value="Unassembled WGS sequence"/>
</dbReference>
<dbReference type="PANTHER" id="PTHR21011">
    <property type="entry name" value="MITOCHONDRIAL 28S RIBOSOMAL PROTEIN S6"/>
    <property type="match status" value="1"/>
</dbReference>
<evidence type="ECO:0000256" key="1">
    <source>
        <dbReference type="ARBA" id="ARBA00009512"/>
    </source>
</evidence>
<dbReference type="InterPro" id="IPR020814">
    <property type="entry name" value="Ribosomal_S6_plastid/chlpt"/>
</dbReference>
<dbReference type="HAMAP" id="MF_00360">
    <property type="entry name" value="Ribosomal_bS6"/>
    <property type="match status" value="1"/>
</dbReference>
<organism evidence="4 5">
    <name type="scientific">Candidatus Azambacteria bacterium RBG_16_47_10</name>
    <dbReference type="NCBI Taxonomy" id="1797292"/>
    <lineage>
        <taxon>Bacteria</taxon>
        <taxon>Candidatus Azamiibacteriota</taxon>
    </lineage>
</organism>
<dbReference type="InterPro" id="IPR000529">
    <property type="entry name" value="Ribosomal_bS6"/>
</dbReference>
<keyword evidence="3 4" id="KW-0689">Ribosomal protein</keyword>